<sequence length="543" mass="58067">LTPPPPTPRYGVVIAFSPPRLSIRGDWMTSVTIMDETSKNPTEAVVLNCFDPDPTKLPRCAQIGDVIRCHRILVQEWDGNTQIITTKGSSLVVVSRPDADKTTAAAVAKEKGALSTDKWSVTSTAKMTITFHDSDAARVRGLWAWGAKMIASKSTIMDSGKVFKISDMAETVESVSAADPSKVNGDLTCLVTAVIATPPEHLKGPNPVPFGYLRVWDGTGPSRTDDVPVNSLAAQAALASGDPGPDALKSVISLVKDFDTSKKKNAALPPALCGRVVNVAVWEEPHWQFIEKGFLSNPPVKAGDWVRCRNIFDASMRTGRMLMLKSHSAISPLPAYSHDLKAINTAHNKRWAKTADFLAESAIFSTRATEDGKKAKGKGKKGKGKEEDLCCLAECLGDPAPGVFTVRCSLMSVETNMGAGDERDATNLIVRDADASTKKKDVFAWSFVVHVEDTSAELDLVVNDASGKALLGVNASDLASGTTKASRTKAAKAAEDVLAVIDDIEGDEESGGVLAEIKIKSYVIGGEKVFVLAADEQFEILEE</sequence>
<evidence type="ECO:0000256" key="3">
    <source>
        <dbReference type="ARBA" id="ARBA00022895"/>
    </source>
</evidence>
<feature type="domain" description="Telomeric single stranded DNA binding POT1/Cdc13" evidence="5">
    <location>
        <begin position="1"/>
        <end position="129"/>
    </location>
</feature>
<dbReference type="InterPro" id="IPR012340">
    <property type="entry name" value="NA-bd_OB-fold"/>
</dbReference>
<dbReference type="Pfam" id="PF02765">
    <property type="entry name" value="POT1"/>
    <property type="match status" value="1"/>
</dbReference>
<feature type="non-terminal residue" evidence="6">
    <location>
        <position position="1"/>
    </location>
</feature>
<dbReference type="PANTHER" id="PTHR14513:SF0">
    <property type="entry name" value="PROTECTION OF TELOMERES PROTEIN 1"/>
    <property type="match status" value="1"/>
</dbReference>
<dbReference type="SMART" id="SM00976">
    <property type="entry name" value="Telo_bind"/>
    <property type="match status" value="1"/>
</dbReference>
<comment type="subcellular location">
    <subcellularLocation>
        <location evidence="1">Chromosome</location>
        <location evidence="1">Telomere</location>
    </subcellularLocation>
</comment>
<accession>A0ABQ6N555</accession>
<name>A0ABQ6N555_9STRA</name>
<protein>
    <recommendedName>
        <fullName evidence="5">Telomeric single stranded DNA binding POT1/Cdc13 domain-containing protein</fullName>
    </recommendedName>
</protein>
<dbReference type="SUPFAM" id="SSF50249">
    <property type="entry name" value="Nucleic acid-binding proteins"/>
    <property type="match status" value="1"/>
</dbReference>
<proteinExistence type="predicted"/>
<comment type="caution">
    <text evidence="6">The sequence shown here is derived from an EMBL/GenBank/DDBJ whole genome shotgun (WGS) entry which is preliminary data.</text>
</comment>
<organism evidence="6 7">
    <name type="scientific">Tetraparma gracilis</name>
    <dbReference type="NCBI Taxonomy" id="2962635"/>
    <lineage>
        <taxon>Eukaryota</taxon>
        <taxon>Sar</taxon>
        <taxon>Stramenopiles</taxon>
        <taxon>Ochrophyta</taxon>
        <taxon>Bolidophyceae</taxon>
        <taxon>Parmales</taxon>
        <taxon>Triparmaceae</taxon>
        <taxon>Tetraparma</taxon>
    </lineage>
</organism>
<evidence type="ECO:0000313" key="6">
    <source>
        <dbReference type="EMBL" id="GMI39926.1"/>
    </source>
</evidence>
<reference evidence="6 7" key="1">
    <citation type="journal article" date="2023" name="Commun. Biol.">
        <title>Genome analysis of Parmales, the sister group of diatoms, reveals the evolutionary specialization of diatoms from phago-mixotrophs to photoautotrophs.</title>
        <authorList>
            <person name="Ban H."/>
            <person name="Sato S."/>
            <person name="Yoshikawa S."/>
            <person name="Yamada K."/>
            <person name="Nakamura Y."/>
            <person name="Ichinomiya M."/>
            <person name="Sato N."/>
            <person name="Blanc-Mathieu R."/>
            <person name="Endo H."/>
            <person name="Kuwata A."/>
            <person name="Ogata H."/>
        </authorList>
    </citation>
    <scope>NUCLEOTIDE SEQUENCE [LARGE SCALE GENOMIC DNA]</scope>
</reference>
<dbReference type="Proteomes" id="UP001165060">
    <property type="component" value="Unassembled WGS sequence"/>
</dbReference>
<dbReference type="Gene3D" id="2.40.50.140">
    <property type="entry name" value="Nucleic acid-binding proteins"/>
    <property type="match status" value="1"/>
</dbReference>
<dbReference type="EMBL" id="BRYB01000898">
    <property type="protein sequence ID" value="GMI39926.1"/>
    <property type="molecule type" value="Genomic_DNA"/>
</dbReference>
<evidence type="ECO:0000256" key="4">
    <source>
        <dbReference type="ARBA" id="ARBA00023125"/>
    </source>
</evidence>
<dbReference type="PANTHER" id="PTHR14513">
    <property type="entry name" value="PROTECTION OF TELOMERES 1"/>
    <property type="match status" value="1"/>
</dbReference>
<dbReference type="InterPro" id="IPR028389">
    <property type="entry name" value="POT1"/>
</dbReference>
<keyword evidence="4" id="KW-0238">DNA-binding</keyword>
<dbReference type="InterPro" id="IPR011564">
    <property type="entry name" value="Telomer_end-bd_POT1/Cdc13"/>
</dbReference>
<keyword evidence="7" id="KW-1185">Reference proteome</keyword>
<gene>
    <name evidence="6" type="ORF">TeGR_g2468</name>
</gene>
<keyword evidence="3" id="KW-0779">Telomere</keyword>
<evidence type="ECO:0000259" key="5">
    <source>
        <dbReference type="SMART" id="SM00976"/>
    </source>
</evidence>
<evidence type="ECO:0000313" key="7">
    <source>
        <dbReference type="Proteomes" id="UP001165060"/>
    </source>
</evidence>
<keyword evidence="2" id="KW-0158">Chromosome</keyword>
<evidence type="ECO:0000256" key="2">
    <source>
        <dbReference type="ARBA" id="ARBA00022454"/>
    </source>
</evidence>
<evidence type="ECO:0000256" key="1">
    <source>
        <dbReference type="ARBA" id="ARBA00004574"/>
    </source>
</evidence>